<reference evidence="11" key="3">
    <citation type="submission" date="2025-09" db="UniProtKB">
        <authorList>
            <consortium name="Ensembl"/>
        </authorList>
    </citation>
    <scope>IDENTIFICATION</scope>
</reference>
<feature type="chain" id="PRO_5025543290" description="LITAF domain-containing protein" evidence="9">
    <location>
        <begin position="17"/>
        <end position="136"/>
    </location>
</feature>
<keyword evidence="5" id="KW-0479">Metal-binding</keyword>
<evidence type="ECO:0000256" key="8">
    <source>
        <dbReference type="SAM" id="Phobius"/>
    </source>
</evidence>
<keyword evidence="12" id="KW-1185">Reference proteome</keyword>
<reference evidence="11" key="1">
    <citation type="submission" date="2019-06" db="EMBL/GenBank/DDBJ databases">
        <authorList>
            <consortium name="Wellcome Sanger Institute Data Sharing"/>
        </authorList>
    </citation>
    <scope>NUCLEOTIDE SEQUENCE [LARGE SCALE GENOMIC DNA]</scope>
</reference>
<dbReference type="PROSITE" id="PS51837">
    <property type="entry name" value="LITAF"/>
    <property type="match status" value="1"/>
</dbReference>
<evidence type="ECO:0000256" key="9">
    <source>
        <dbReference type="SAM" id="SignalP"/>
    </source>
</evidence>
<evidence type="ECO:0000256" key="3">
    <source>
        <dbReference type="ARBA" id="ARBA00004630"/>
    </source>
</evidence>
<protein>
    <recommendedName>
        <fullName evidence="10">LITAF domain-containing protein</fullName>
    </recommendedName>
</protein>
<evidence type="ECO:0000256" key="6">
    <source>
        <dbReference type="ARBA" id="ARBA00022833"/>
    </source>
</evidence>
<keyword evidence="8" id="KW-0812">Transmembrane</keyword>
<gene>
    <name evidence="11" type="primary">LOC115387434</name>
</gene>
<dbReference type="AlphaFoldDB" id="A0A672F837"/>
<evidence type="ECO:0000259" key="10">
    <source>
        <dbReference type="PROSITE" id="PS51837"/>
    </source>
</evidence>
<name>A0A672F837_SALFA</name>
<reference evidence="11" key="2">
    <citation type="submission" date="2025-08" db="UniProtKB">
        <authorList>
            <consortium name="Ensembl"/>
        </authorList>
    </citation>
    <scope>IDENTIFICATION</scope>
</reference>
<feature type="transmembrane region" description="Helical" evidence="8">
    <location>
        <begin position="78"/>
        <end position="100"/>
    </location>
</feature>
<comment type="subcellular location">
    <subcellularLocation>
        <location evidence="1">Endosome membrane</location>
        <topology evidence="1">Peripheral membrane protein</topology>
        <orientation evidence="1">Cytoplasmic side</orientation>
    </subcellularLocation>
    <subcellularLocation>
        <location evidence="2">Late endosome membrane</location>
    </subcellularLocation>
    <subcellularLocation>
        <location evidence="3">Lysosome membrane</location>
        <topology evidence="3">Peripheral membrane protein</topology>
        <orientation evidence="3">Cytoplasmic side</orientation>
    </subcellularLocation>
</comment>
<dbReference type="InterPro" id="IPR037519">
    <property type="entry name" value="LITAF_fam"/>
</dbReference>
<evidence type="ECO:0000256" key="1">
    <source>
        <dbReference type="ARBA" id="ARBA00004125"/>
    </source>
</evidence>
<evidence type="ECO:0000256" key="7">
    <source>
        <dbReference type="ARBA" id="ARBA00023136"/>
    </source>
</evidence>
<sequence length="136" mass="15107">MKLCFALSLISGGIQSEPFMLVLVMCFVPLLGVQFAPAQTAPVTVVAPDLLQVLPGRTVCQQCQQTVLTDTEYTPGCITWLLCILLASIGCFFCFWVPFFHYGCKDVEHRCPSCNNVIHVHKRCTGYSRPRYASQA</sequence>
<feature type="signal peptide" evidence="9">
    <location>
        <begin position="1"/>
        <end position="16"/>
    </location>
</feature>
<dbReference type="Pfam" id="PF10601">
    <property type="entry name" value="zf-LITAF-like"/>
    <property type="match status" value="1"/>
</dbReference>
<dbReference type="GO" id="GO:0008270">
    <property type="term" value="F:zinc ion binding"/>
    <property type="evidence" value="ECO:0007669"/>
    <property type="project" value="TreeGrafter"/>
</dbReference>
<keyword evidence="8" id="KW-1133">Transmembrane helix</keyword>
<dbReference type="Proteomes" id="UP000472267">
    <property type="component" value="Chromosome 4"/>
</dbReference>
<dbReference type="GO" id="GO:0098574">
    <property type="term" value="C:cytoplasmic side of lysosomal membrane"/>
    <property type="evidence" value="ECO:0007669"/>
    <property type="project" value="TreeGrafter"/>
</dbReference>
<dbReference type="GO" id="GO:0098560">
    <property type="term" value="C:cytoplasmic side of late endosome membrane"/>
    <property type="evidence" value="ECO:0007669"/>
    <property type="project" value="TreeGrafter"/>
</dbReference>
<accession>A0A672F837</accession>
<evidence type="ECO:0000313" key="11">
    <source>
        <dbReference type="Ensembl" id="ENSSFAP00005000170.1"/>
    </source>
</evidence>
<keyword evidence="7 8" id="KW-0472">Membrane</keyword>
<feature type="domain" description="LITAF" evidence="10">
    <location>
        <begin position="40"/>
        <end position="123"/>
    </location>
</feature>
<evidence type="ECO:0000256" key="5">
    <source>
        <dbReference type="ARBA" id="ARBA00022723"/>
    </source>
</evidence>
<dbReference type="SMART" id="SM00714">
    <property type="entry name" value="LITAF"/>
    <property type="match status" value="1"/>
</dbReference>
<dbReference type="InParanoid" id="A0A672F837"/>
<evidence type="ECO:0000256" key="2">
    <source>
        <dbReference type="ARBA" id="ARBA00004414"/>
    </source>
</evidence>
<evidence type="ECO:0000313" key="12">
    <source>
        <dbReference type="Proteomes" id="UP000472267"/>
    </source>
</evidence>
<proteinExistence type="inferred from homology"/>
<dbReference type="PANTHER" id="PTHR23292:SF46">
    <property type="entry name" value="LIPOPOLYSACCHARIDE-INDUCED TUMOR NECROSIS FACTOR-ALPHA FACTOR HOMOLOG"/>
    <property type="match status" value="1"/>
</dbReference>
<dbReference type="GO" id="GO:0005634">
    <property type="term" value="C:nucleus"/>
    <property type="evidence" value="ECO:0007669"/>
    <property type="project" value="TreeGrafter"/>
</dbReference>
<keyword evidence="9" id="KW-0732">Signal</keyword>
<dbReference type="PANTHER" id="PTHR23292">
    <property type="entry name" value="LIPOPOLYSACCHARIDE-INDUCED TUMOR NECROSIS FACTOR-ALPHA FACTOR"/>
    <property type="match status" value="1"/>
</dbReference>
<keyword evidence="6" id="KW-0862">Zinc</keyword>
<evidence type="ECO:0000256" key="4">
    <source>
        <dbReference type="ARBA" id="ARBA00005975"/>
    </source>
</evidence>
<organism evidence="11 12">
    <name type="scientific">Salarias fasciatus</name>
    <name type="common">Jewelled blenny</name>
    <name type="synonym">Blennius fasciatus</name>
    <dbReference type="NCBI Taxonomy" id="181472"/>
    <lineage>
        <taxon>Eukaryota</taxon>
        <taxon>Metazoa</taxon>
        <taxon>Chordata</taxon>
        <taxon>Craniata</taxon>
        <taxon>Vertebrata</taxon>
        <taxon>Euteleostomi</taxon>
        <taxon>Actinopterygii</taxon>
        <taxon>Neopterygii</taxon>
        <taxon>Teleostei</taxon>
        <taxon>Neoteleostei</taxon>
        <taxon>Acanthomorphata</taxon>
        <taxon>Ovalentaria</taxon>
        <taxon>Blenniimorphae</taxon>
        <taxon>Blenniiformes</taxon>
        <taxon>Blennioidei</taxon>
        <taxon>Blenniidae</taxon>
        <taxon>Salariinae</taxon>
        <taxon>Salarias</taxon>
    </lineage>
</organism>
<dbReference type="InterPro" id="IPR006629">
    <property type="entry name" value="LITAF"/>
</dbReference>
<dbReference type="Ensembl" id="ENSSFAT00005000180.1">
    <property type="protein sequence ID" value="ENSSFAP00005000170.1"/>
    <property type="gene ID" value="ENSSFAG00005000171.1"/>
</dbReference>
<comment type="similarity">
    <text evidence="4">Belongs to the CDIP1/LITAF family.</text>
</comment>